<feature type="compositionally biased region" description="Basic and acidic residues" evidence="1">
    <location>
        <begin position="54"/>
        <end position="71"/>
    </location>
</feature>
<dbReference type="AlphaFoldDB" id="A0AA88A6G1"/>
<feature type="region of interest" description="Disordered" evidence="1">
    <location>
        <begin position="118"/>
        <end position="138"/>
    </location>
</feature>
<keyword evidence="3" id="KW-1185">Reference proteome</keyword>
<name>A0AA88A6G1_FICCA</name>
<feature type="region of interest" description="Disordered" evidence="1">
    <location>
        <begin position="32"/>
        <end position="104"/>
    </location>
</feature>
<evidence type="ECO:0000313" key="3">
    <source>
        <dbReference type="Proteomes" id="UP001187192"/>
    </source>
</evidence>
<accession>A0AA88A6G1</accession>
<dbReference type="Proteomes" id="UP001187192">
    <property type="component" value="Unassembled WGS sequence"/>
</dbReference>
<comment type="caution">
    <text evidence="2">The sequence shown here is derived from an EMBL/GenBank/DDBJ whole genome shotgun (WGS) entry which is preliminary data.</text>
</comment>
<proteinExistence type="predicted"/>
<dbReference type="Gramene" id="FCD_00000529-RA">
    <property type="protein sequence ID" value="FCD_00000529-RA:cds"/>
    <property type="gene ID" value="FCD_00000529"/>
</dbReference>
<feature type="compositionally biased region" description="Basic and acidic residues" evidence="1">
    <location>
        <begin position="122"/>
        <end position="138"/>
    </location>
</feature>
<evidence type="ECO:0000256" key="1">
    <source>
        <dbReference type="SAM" id="MobiDB-lite"/>
    </source>
</evidence>
<gene>
    <name evidence="2" type="ORF">TIFTF001_018137</name>
</gene>
<feature type="compositionally biased region" description="Basic residues" evidence="1">
    <location>
        <begin position="34"/>
        <end position="53"/>
    </location>
</feature>
<evidence type="ECO:0000313" key="2">
    <source>
        <dbReference type="EMBL" id="GMN48963.1"/>
    </source>
</evidence>
<reference evidence="2" key="1">
    <citation type="submission" date="2023-07" db="EMBL/GenBank/DDBJ databases">
        <title>draft genome sequence of fig (Ficus carica).</title>
        <authorList>
            <person name="Takahashi T."/>
            <person name="Nishimura K."/>
        </authorList>
    </citation>
    <scope>NUCLEOTIDE SEQUENCE</scope>
</reference>
<dbReference type="EMBL" id="BTGU01000029">
    <property type="protein sequence ID" value="GMN48963.1"/>
    <property type="molecule type" value="Genomic_DNA"/>
</dbReference>
<protein>
    <submittedName>
        <fullName evidence="2">Uncharacterized protein</fullName>
    </submittedName>
</protein>
<organism evidence="2 3">
    <name type="scientific">Ficus carica</name>
    <name type="common">Common fig</name>
    <dbReference type="NCBI Taxonomy" id="3494"/>
    <lineage>
        <taxon>Eukaryota</taxon>
        <taxon>Viridiplantae</taxon>
        <taxon>Streptophyta</taxon>
        <taxon>Embryophyta</taxon>
        <taxon>Tracheophyta</taxon>
        <taxon>Spermatophyta</taxon>
        <taxon>Magnoliopsida</taxon>
        <taxon>eudicotyledons</taxon>
        <taxon>Gunneridae</taxon>
        <taxon>Pentapetalae</taxon>
        <taxon>rosids</taxon>
        <taxon>fabids</taxon>
        <taxon>Rosales</taxon>
        <taxon>Moraceae</taxon>
        <taxon>Ficeae</taxon>
        <taxon>Ficus</taxon>
    </lineage>
</organism>
<sequence length="138" mass="15803">MGLICSKPMLLTHSFPLPCIWASELGHLPQTTTAKRRRWRSRSRGVTTSRRRQQYRERDLDGKCDGSREIARGFAWNSSSPKKAHASAEREKHSSTASRGGRGRDLLTVALSVLSPAVPLRSKIDEKERHREERERRQ</sequence>